<evidence type="ECO:0000256" key="3">
    <source>
        <dbReference type="ARBA" id="ARBA00022630"/>
    </source>
</evidence>
<keyword evidence="4" id="KW-0288">FMN</keyword>
<dbReference type="InterPro" id="IPR000415">
    <property type="entry name" value="Nitroreductase-like"/>
</dbReference>
<evidence type="ECO:0000256" key="2">
    <source>
        <dbReference type="ARBA" id="ARBA00007118"/>
    </source>
</evidence>
<dbReference type="InterPro" id="IPR029479">
    <property type="entry name" value="Nitroreductase"/>
</dbReference>
<dbReference type="PANTHER" id="PTHR43673:SF2">
    <property type="entry name" value="NITROREDUCTASE"/>
    <property type="match status" value="1"/>
</dbReference>
<protein>
    <submittedName>
        <fullName evidence="7">Nitroreductase</fullName>
    </submittedName>
</protein>
<comment type="caution">
    <text evidence="7">The sequence shown here is derived from an EMBL/GenBank/DDBJ whole genome shotgun (WGS) entry which is preliminary data.</text>
</comment>
<keyword evidence="5" id="KW-0560">Oxidoreductase</keyword>
<dbReference type="Proteomes" id="UP000235803">
    <property type="component" value="Unassembled WGS sequence"/>
</dbReference>
<keyword evidence="3" id="KW-0285">Flavoprotein</keyword>
<dbReference type="RefSeq" id="WP_102655530.1">
    <property type="nucleotide sequence ID" value="NZ_PNRF01000047.1"/>
</dbReference>
<accession>A0A2N7TV72</accession>
<dbReference type="AlphaFoldDB" id="A0A2N7TV72"/>
<name>A0A2N7TV72_9GAMM</name>
<evidence type="ECO:0000256" key="5">
    <source>
        <dbReference type="ARBA" id="ARBA00023002"/>
    </source>
</evidence>
<evidence type="ECO:0000256" key="1">
    <source>
        <dbReference type="ARBA" id="ARBA00001917"/>
    </source>
</evidence>
<gene>
    <name evidence="7" type="ORF">C1H69_22010</name>
</gene>
<proteinExistence type="inferred from homology"/>
<comment type="cofactor">
    <cofactor evidence="1">
        <name>FMN</name>
        <dbReference type="ChEBI" id="CHEBI:58210"/>
    </cofactor>
</comment>
<dbReference type="OrthoDB" id="9784375at2"/>
<comment type="similarity">
    <text evidence="2">Belongs to the nitroreductase family.</text>
</comment>
<keyword evidence="8" id="KW-1185">Reference proteome</keyword>
<dbReference type="EMBL" id="PNRF01000047">
    <property type="protein sequence ID" value="PMR72065.1"/>
    <property type="molecule type" value="Genomic_DNA"/>
</dbReference>
<organism evidence="7 8">
    <name type="scientific">Billgrantia endophytica</name>
    <dbReference type="NCBI Taxonomy" id="2033802"/>
    <lineage>
        <taxon>Bacteria</taxon>
        <taxon>Pseudomonadati</taxon>
        <taxon>Pseudomonadota</taxon>
        <taxon>Gammaproteobacteria</taxon>
        <taxon>Oceanospirillales</taxon>
        <taxon>Halomonadaceae</taxon>
        <taxon>Billgrantia</taxon>
    </lineage>
</organism>
<sequence>MHVDDAILSRKSVRRFLPEPVSLETVEHLLKVAGRAPSGSNIQPWRVHVVGGRARERLSDAIMAAFDAGTADHRPEYHYYPEHWFEPYLGRRRRCGYGLYESLGIQRDDKQKRLEQMRRNYLFFDAPVGMIVTIDRRLEAGSYMDTGMLIQSILVAARGQGLHTCAQAAFAWYHDIIREQLGLDDNELVLCGIALGHEDPEAPENHFITEREPIEAFTTFHGFV</sequence>
<dbReference type="Pfam" id="PF00881">
    <property type="entry name" value="Nitroreductase"/>
    <property type="match status" value="1"/>
</dbReference>
<dbReference type="SUPFAM" id="SSF55469">
    <property type="entry name" value="FMN-dependent nitroreductase-like"/>
    <property type="match status" value="1"/>
</dbReference>
<dbReference type="Gene3D" id="3.40.109.10">
    <property type="entry name" value="NADH Oxidase"/>
    <property type="match status" value="1"/>
</dbReference>
<evidence type="ECO:0000259" key="6">
    <source>
        <dbReference type="Pfam" id="PF00881"/>
    </source>
</evidence>
<feature type="domain" description="Nitroreductase" evidence="6">
    <location>
        <begin position="7"/>
        <end position="197"/>
    </location>
</feature>
<evidence type="ECO:0000256" key="4">
    <source>
        <dbReference type="ARBA" id="ARBA00022643"/>
    </source>
</evidence>
<reference evidence="7 8" key="1">
    <citation type="submission" date="2018-01" db="EMBL/GenBank/DDBJ databases">
        <title>Halomonas endophytica sp. nov., isolated from storage liquid in the stems of Populus euphratica.</title>
        <authorList>
            <person name="Chen C."/>
        </authorList>
    </citation>
    <scope>NUCLEOTIDE SEQUENCE [LARGE SCALE GENOMIC DNA]</scope>
    <source>
        <strain evidence="7 8">MC28</strain>
    </source>
</reference>
<evidence type="ECO:0000313" key="8">
    <source>
        <dbReference type="Proteomes" id="UP000235803"/>
    </source>
</evidence>
<dbReference type="GO" id="GO:0016491">
    <property type="term" value="F:oxidoreductase activity"/>
    <property type="evidence" value="ECO:0007669"/>
    <property type="project" value="UniProtKB-KW"/>
</dbReference>
<evidence type="ECO:0000313" key="7">
    <source>
        <dbReference type="EMBL" id="PMR72065.1"/>
    </source>
</evidence>
<dbReference type="PANTHER" id="PTHR43673">
    <property type="entry name" value="NAD(P)H NITROREDUCTASE YDGI-RELATED"/>
    <property type="match status" value="1"/>
</dbReference>
<dbReference type="CDD" id="cd02136">
    <property type="entry name" value="PnbA_NfnB-like"/>
    <property type="match status" value="1"/>
</dbReference>